<dbReference type="GO" id="GO:0005737">
    <property type="term" value="C:cytoplasm"/>
    <property type="evidence" value="ECO:0007669"/>
    <property type="project" value="UniProtKB-SubCell"/>
</dbReference>
<protein>
    <recommendedName>
        <fullName evidence="4">Sterile alpha motif domain-containing protein 5</fullName>
    </recommendedName>
</protein>
<gene>
    <name evidence="6" type="ORF">RR46_01694</name>
</gene>
<evidence type="ECO:0000256" key="1">
    <source>
        <dbReference type="ARBA" id="ARBA00004496"/>
    </source>
</evidence>
<evidence type="ECO:0000259" key="5">
    <source>
        <dbReference type="PROSITE" id="PS50105"/>
    </source>
</evidence>
<dbReference type="AlphaFoldDB" id="A0A0N1I4B2"/>
<evidence type="ECO:0000256" key="3">
    <source>
        <dbReference type="ARBA" id="ARBA00065890"/>
    </source>
</evidence>
<organism evidence="6 7">
    <name type="scientific">Papilio xuthus</name>
    <name type="common">Asian swallowtail butterfly</name>
    <dbReference type="NCBI Taxonomy" id="66420"/>
    <lineage>
        <taxon>Eukaryota</taxon>
        <taxon>Metazoa</taxon>
        <taxon>Ecdysozoa</taxon>
        <taxon>Arthropoda</taxon>
        <taxon>Hexapoda</taxon>
        <taxon>Insecta</taxon>
        <taxon>Pterygota</taxon>
        <taxon>Neoptera</taxon>
        <taxon>Endopterygota</taxon>
        <taxon>Lepidoptera</taxon>
        <taxon>Glossata</taxon>
        <taxon>Ditrysia</taxon>
        <taxon>Papilionoidea</taxon>
        <taxon>Papilionidae</taxon>
        <taxon>Papilioninae</taxon>
        <taxon>Papilio</taxon>
    </lineage>
</organism>
<dbReference type="CDD" id="cd09527">
    <property type="entry name" value="SAM_Samd5"/>
    <property type="match status" value="1"/>
</dbReference>
<dbReference type="SMART" id="SM00454">
    <property type="entry name" value="SAM"/>
    <property type="match status" value="1"/>
</dbReference>
<dbReference type="SUPFAM" id="SSF47769">
    <property type="entry name" value="SAM/Pointed domain"/>
    <property type="match status" value="1"/>
</dbReference>
<accession>A0A0N1I4B2</accession>
<dbReference type="InterPro" id="IPR051725">
    <property type="entry name" value="SAM-SH3_domain_protein"/>
</dbReference>
<evidence type="ECO:0000313" key="6">
    <source>
        <dbReference type="EMBL" id="KPJ05632.1"/>
    </source>
</evidence>
<dbReference type="EMBL" id="KQ458665">
    <property type="protein sequence ID" value="KPJ05632.1"/>
    <property type="molecule type" value="Genomic_DNA"/>
</dbReference>
<evidence type="ECO:0000256" key="2">
    <source>
        <dbReference type="ARBA" id="ARBA00022490"/>
    </source>
</evidence>
<proteinExistence type="predicted"/>
<dbReference type="Gene3D" id="1.10.150.50">
    <property type="entry name" value="Transcription Factor, Ets-1"/>
    <property type="match status" value="1"/>
</dbReference>
<keyword evidence="7" id="KW-1185">Reference proteome</keyword>
<name>A0A0N1I4B2_PAPXU</name>
<dbReference type="Pfam" id="PF00536">
    <property type="entry name" value="SAM_1"/>
    <property type="match status" value="1"/>
</dbReference>
<dbReference type="InterPro" id="IPR001660">
    <property type="entry name" value="SAM"/>
</dbReference>
<comment type="subunit">
    <text evidence="3">Interacts promiscuously (via SAM domain) with EPHA5, EPHA6, EPHA7, EPHA8, EPHB1, EPHB2, EPHB3 and EPHB4 (via SAM domain) (in vitro).</text>
</comment>
<dbReference type="PROSITE" id="PS50105">
    <property type="entry name" value="SAM_DOMAIN"/>
    <property type="match status" value="1"/>
</dbReference>
<sequence>MASSTSGNIVVEWLRSLHLGQYSESFIDNGYDDLEICKQVGEPDLDAIGVLNPAHRQRLLHSVRSLREEGAAAVYFTLEEAASARDPCRCEEEVRKEQATATVEPAKYVDEYEEGKAELVKIPRIQLKRLLRERLAQDGIRLSLQPYSTTVSVYKSKTAGRASRGVWCK</sequence>
<dbReference type="STRING" id="66420.A0A0N1I4B2"/>
<reference evidence="6 7" key="1">
    <citation type="journal article" date="2015" name="Nat. Commun.">
        <title>Outbred genome sequencing and CRISPR/Cas9 gene editing in butterflies.</title>
        <authorList>
            <person name="Li X."/>
            <person name="Fan D."/>
            <person name="Zhang W."/>
            <person name="Liu G."/>
            <person name="Zhang L."/>
            <person name="Zhao L."/>
            <person name="Fang X."/>
            <person name="Chen L."/>
            <person name="Dong Y."/>
            <person name="Chen Y."/>
            <person name="Ding Y."/>
            <person name="Zhao R."/>
            <person name="Feng M."/>
            <person name="Zhu Y."/>
            <person name="Feng Y."/>
            <person name="Jiang X."/>
            <person name="Zhu D."/>
            <person name="Xiang H."/>
            <person name="Feng X."/>
            <person name="Li S."/>
            <person name="Wang J."/>
            <person name="Zhang G."/>
            <person name="Kronforst M.R."/>
            <person name="Wang W."/>
        </authorList>
    </citation>
    <scope>NUCLEOTIDE SEQUENCE [LARGE SCALE GENOMIC DNA]</scope>
    <source>
        <strain evidence="6">Ya'a_city_454_Px</strain>
        <tissue evidence="6">Whole body</tissue>
    </source>
</reference>
<comment type="subcellular location">
    <subcellularLocation>
        <location evidence="1">Cytoplasm</location>
    </subcellularLocation>
</comment>
<keyword evidence="2" id="KW-0963">Cytoplasm</keyword>
<dbReference type="Proteomes" id="UP000053268">
    <property type="component" value="Unassembled WGS sequence"/>
</dbReference>
<dbReference type="FunFam" id="1.10.150.50:FF:000055">
    <property type="entry name" value="Sterile alpha motif domain containing 5"/>
    <property type="match status" value="1"/>
</dbReference>
<evidence type="ECO:0000256" key="4">
    <source>
        <dbReference type="ARBA" id="ARBA00073398"/>
    </source>
</evidence>
<feature type="domain" description="SAM" evidence="5">
    <location>
        <begin position="5"/>
        <end position="69"/>
    </location>
</feature>
<dbReference type="PANTHER" id="PTHR12301">
    <property type="entry name" value="SAM-DOMAIN, SH3 AND NUCLEAR LOCALIZATION SIGNALS PROTEIN RELATED"/>
    <property type="match status" value="1"/>
</dbReference>
<dbReference type="PANTHER" id="PTHR12301:SF8">
    <property type="entry name" value="STERILE ALPHA MOTIF DOMAIN-CONTAINING PROTEIN 5"/>
    <property type="match status" value="1"/>
</dbReference>
<dbReference type="InterPro" id="IPR013761">
    <property type="entry name" value="SAM/pointed_sf"/>
</dbReference>
<evidence type="ECO:0000313" key="7">
    <source>
        <dbReference type="Proteomes" id="UP000053268"/>
    </source>
</evidence>